<dbReference type="OrthoDB" id="6271946at2"/>
<sequence>MQHRESSEAPAQKPGQPASAALSHNAEQALDQLAHLAALGHSVKQAYAGQLKLTGQIATAEWQLSGRSLTIAAALVVCFGAGLILLWGSILLVLGYLLFQLSSSVLVTAGALVLLQFGLLYWCWRSLGYVLSQVGFSNTLQQLRLLFFAAKPEDKNANSTAD</sequence>
<dbReference type="EMBL" id="VRLR01000015">
    <property type="protein sequence ID" value="TXK78038.1"/>
    <property type="molecule type" value="Genomic_DNA"/>
</dbReference>
<proteinExistence type="predicted"/>
<dbReference type="RefSeq" id="WP_147905366.1">
    <property type="nucleotide sequence ID" value="NZ_BAAAGC010000006.1"/>
</dbReference>
<organism evidence="2 3">
    <name type="scientific">Rheinheimera tangshanensis</name>
    <dbReference type="NCBI Taxonomy" id="400153"/>
    <lineage>
        <taxon>Bacteria</taxon>
        <taxon>Pseudomonadati</taxon>
        <taxon>Pseudomonadota</taxon>
        <taxon>Gammaproteobacteria</taxon>
        <taxon>Chromatiales</taxon>
        <taxon>Chromatiaceae</taxon>
        <taxon>Rheinheimera</taxon>
    </lineage>
</organism>
<keyword evidence="1" id="KW-1133">Transmembrane helix</keyword>
<accession>A0A5C8LQL3</accession>
<reference evidence="2 3" key="1">
    <citation type="submission" date="2019-08" db="EMBL/GenBank/DDBJ databases">
        <title>Draft genome analysis of Rheinheimera tangshanensis isolated from the roots of fresh rice plants (Oryza sativa).</title>
        <authorList>
            <person name="Yu Q."/>
            <person name="Qi Y."/>
            <person name="Zhang H."/>
            <person name="Pu J."/>
        </authorList>
    </citation>
    <scope>NUCLEOTIDE SEQUENCE [LARGE SCALE GENOMIC DNA]</scope>
    <source>
        <strain evidence="2 3">JA3-B52</strain>
    </source>
</reference>
<feature type="transmembrane region" description="Helical" evidence="1">
    <location>
        <begin position="105"/>
        <end position="124"/>
    </location>
</feature>
<keyword evidence="3" id="KW-1185">Reference proteome</keyword>
<keyword evidence="1" id="KW-0472">Membrane</keyword>
<evidence type="ECO:0000256" key="1">
    <source>
        <dbReference type="SAM" id="Phobius"/>
    </source>
</evidence>
<protein>
    <submittedName>
        <fullName evidence="2">Uncharacterized protein</fullName>
    </submittedName>
</protein>
<comment type="caution">
    <text evidence="2">The sequence shown here is derived from an EMBL/GenBank/DDBJ whole genome shotgun (WGS) entry which is preliminary data.</text>
</comment>
<keyword evidence="1" id="KW-0812">Transmembrane</keyword>
<feature type="transmembrane region" description="Helical" evidence="1">
    <location>
        <begin position="71"/>
        <end position="99"/>
    </location>
</feature>
<dbReference type="AlphaFoldDB" id="A0A5C8LQL3"/>
<gene>
    <name evidence="2" type="ORF">FU839_17295</name>
</gene>
<name>A0A5C8LQL3_9GAMM</name>
<dbReference type="Proteomes" id="UP000321814">
    <property type="component" value="Unassembled WGS sequence"/>
</dbReference>
<evidence type="ECO:0000313" key="2">
    <source>
        <dbReference type="EMBL" id="TXK78038.1"/>
    </source>
</evidence>
<evidence type="ECO:0000313" key="3">
    <source>
        <dbReference type="Proteomes" id="UP000321814"/>
    </source>
</evidence>